<name>A0A0D0AIN3_9AGAM</name>
<dbReference type="InParanoid" id="A0A0D0AIN3"/>
<evidence type="ECO:0000256" key="1">
    <source>
        <dbReference type="SAM" id="MobiDB-lite"/>
    </source>
</evidence>
<reference evidence="2 3" key="1">
    <citation type="submission" date="2014-04" db="EMBL/GenBank/DDBJ databases">
        <authorList>
            <consortium name="DOE Joint Genome Institute"/>
            <person name="Kuo A."/>
            <person name="Ruytinx J."/>
            <person name="Rineau F."/>
            <person name="Colpaert J."/>
            <person name="Kohler A."/>
            <person name="Nagy L.G."/>
            <person name="Floudas D."/>
            <person name="Copeland A."/>
            <person name="Barry K.W."/>
            <person name="Cichocki N."/>
            <person name="Veneault-Fourrey C."/>
            <person name="LaButti K."/>
            <person name="Lindquist E.A."/>
            <person name="Lipzen A."/>
            <person name="Lundell T."/>
            <person name="Morin E."/>
            <person name="Murat C."/>
            <person name="Sun H."/>
            <person name="Tunlid A."/>
            <person name="Henrissat B."/>
            <person name="Grigoriev I.V."/>
            <person name="Hibbett D.S."/>
            <person name="Martin F."/>
            <person name="Nordberg H.P."/>
            <person name="Cantor M.N."/>
            <person name="Hua S.X."/>
        </authorList>
    </citation>
    <scope>NUCLEOTIDE SEQUENCE [LARGE SCALE GENOMIC DNA]</scope>
    <source>
        <strain evidence="2 3">UH-Slu-Lm8-n1</strain>
    </source>
</reference>
<dbReference type="HOGENOM" id="CLU_1504421_0_0_1"/>
<evidence type="ECO:0000313" key="2">
    <source>
        <dbReference type="EMBL" id="KIK34112.1"/>
    </source>
</evidence>
<gene>
    <name evidence="2" type="ORF">CY34DRAFT_658729</name>
</gene>
<dbReference type="AlphaFoldDB" id="A0A0D0AIN3"/>
<feature type="compositionally biased region" description="Polar residues" evidence="1">
    <location>
        <begin position="1"/>
        <end position="12"/>
    </location>
</feature>
<protein>
    <submittedName>
        <fullName evidence="2">Uncharacterized protein</fullName>
    </submittedName>
</protein>
<organism evidence="2 3">
    <name type="scientific">Suillus luteus UH-Slu-Lm8-n1</name>
    <dbReference type="NCBI Taxonomy" id="930992"/>
    <lineage>
        <taxon>Eukaryota</taxon>
        <taxon>Fungi</taxon>
        <taxon>Dikarya</taxon>
        <taxon>Basidiomycota</taxon>
        <taxon>Agaricomycotina</taxon>
        <taxon>Agaricomycetes</taxon>
        <taxon>Agaricomycetidae</taxon>
        <taxon>Boletales</taxon>
        <taxon>Suillineae</taxon>
        <taxon>Suillaceae</taxon>
        <taxon>Suillus</taxon>
    </lineage>
</organism>
<reference evidence="3" key="2">
    <citation type="submission" date="2015-01" db="EMBL/GenBank/DDBJ databases">
        <title>Evolutionary Origins and Diversification of the Mycorrhizal Mutualists.</title>
        <authorList>
            <consortium name="DOE Joint Genome Institute"/>
            <consortium name="Mycorrhizal Genomics Consortium"/>
            <person name="Kohler A."/>
            <person name="Kuo A."/>
            <person name="Nagy L.G."/>
            <person name="Floudas D."/>
            <person name="Copeland A."/>
            <person name="Barry K.W."/>
            <person name="Cichocki N."/>
            <person name="Veneault-Fourrey C."/>
            <person name="LaButti K."/>
            <person name="Lindquist E.A."/>
            <person name="Lipzen A."/>
            <person name="Lundell T."/>
            <person name="Morin E."/>
            <person name="Murat C."/>
            <person name="Riley R."/>
            <person name="Ohm R."/>
            <person name="Sun H."/>
            <person name="Tunlid A."/>
            <person name="Henrissat B."/>
            <person name="Grigoriev I.V."/>
            <person name="Hibbett D.S."/>
            <person name="Martin F."/>
        </authorList>
    </citation>
    <scope>NUCLEOTIDE SEQUENCE [LARGE SCALE GENOMIC DNA]</scope>
    <source>
        <strain evidence="3">UH-Slu-Lm8-n1</strain>
    </source>
</reference>
<dbReference type="Proteomes" id="UP000054485">
    <property type="component" value="Unassembled WGS sequence"/>
</dbReference>
<evidence type="ECO:0000313" key="3">
    <source>
        <dbReference type="Proteomes" id="UP000054485"/>
    </source>
</evidence>
<feature type="region of interest" description="Disordered" evidence="1">
    <location>
        <begin position="1"/>
        <end position="24"/>
    </location>
</feature>
<dbReference type="EMBL" id="KN835808">
    <property type="protein sequence ID" value="KIK34112.1"/>
    <property type="molecule type" value="Genomic_DNA"/>
</dbReference>
<sequence length="179" mass="19250">MPYVQCSRQQNVEPPDLGPNSLSLSSSSQQLIQSLLAVGRIVHSGGLVTASRTPCGWVTQLGCPELVIICINGTLGGLGDNSYSHAHEQVAIRQPSLKNTTANSDLVTALSAPSLKYAFCVTSSDLSEFYSCSTSMRECITIQYARVYFIASCHSIHSGRCGARMAPKYIIDRKTTCAN</sequence>
<keyword evidence="3" id="KW-1185">Reference proteome</keyword>
<proteinExistence type="predicted"/>
<accession>A0A0D0AIN3</accession>